<dbReference type="GO" id="GO:0009432">
    <property type="term" value="P:SOS response"/>
    <property type="evidence" value="ECO:0007669"/>
    <property type="project" value="TreeGrafter"/>
</dbReference>
<dbReference type="Pfam" id="PF11799">
    <property type="entry name" value="IMS_C"/>
    <property type="match status" value="1"/>
</dbReference>
<dbReference type="GO" id="GO:0003887">
    <property type="term" value="F:DNA-directed DNA polymerase activity"/>
    <property type="evidence" value="ECO:0007669"/>
    <property type="project" value="UniProtKB-UniRule"/>
</dbReference>
<dbReference type="Gene3D" id="3.40.1170.60">
    <property type="match status" value="1"/>
</dbReference>
<keyword evidence="2" id="KW-0239">DNA-directed DNA polymerase</keyword>
<keyword evidence="2" id="KW-0235">DNA replication</keyword>
<dbReference type="InterPro" id="IPR001126">
    <property type="entry name" value="UmuC"/>
</dbReference>
<gene>
    <name evidence="2" type="primary">dinB</name>
    <name evidence="4" type="ORF">LY60_02952</name>
</gene>
<dbReference type="RefSeq" id="WP_246145505.1">
    <property type="nucleotide sequence ID" value="NZ_VLKH01000010.1"/>
</dbReference>
<keyword evidence="2" id="KW-0460">Magnesium</keyword>
<dbReference type="InterPro" id="IPR050116">
    <property type="entry name" value="DNA_polymerase-Y"/>
</dbReference>
<dbReference type="GO" id="GO:0006281">
    <property type="term" value="P:DNA repair"/>
    <property type="evidence" value="ECO:0007669"/>
    <property type="project" value="UniProtKB-UniRule"/>
</dbReference>
<dbReference type="InterPro" id="IPR022880">
    <property type="entry name" value="DNApol_IV"/>
</dbReference>
<dbReference type="EMBL" id="VLKH01000010">
    <property type="protein sequence ID" value="TWH78113.1"/>
    <property type="molecule type" value="Genomic_DNA"/>
</dbReference>
<keyword evidence="2" id="KW-0238">DNA-binding</keyword>
<evidence type="ECO:0000259" key="3">
    <source>
        <dbReference type="PROSITE" id="PS50173"/>
    </source>
</evidence>
<dbReference type="Pfam" id="PF00817">
    <property type="entry name" value="IMS"/>
    <property type="match status" value="1"/>
</dbReference>
<evidence type="ECO:0000256" key="2">
    <source>
        <dbReference type="HAMAP-Rule" id="MF_01113"/>
    </source>
</evidence>
<dbReference type="GO" id="GO:0003684">
    <property type="term" value="F:damaged DNA binding"/>
    <property type="evidence" value="ECO:0007669"/>
    <property type="project" value="InterPro"/>
</dbReference>
<dbReference type="Gene3D" id="3.30.70.270">
    <property type="match status" value="1"/>
</dbReference>
<keyword evidence="5" id="KW-1185">Reference proteome</keyword>
<dbReference type="InterPro" id="IPR043128">
    <property type="entry name" value="Rev_trsase/Diguanyl_cyclase"/>
</dbReference>
<comment type="catalytic activity">
    <reaction evidence="2">
        <text>DNA(n) + a 2'-deoxyribonucleoside 5'-triphosphate = DNA(n+1) + diphosphate</text>
        <dbReference type="Rhea" id="RHEA:22508"/>
        <dbReference type="Rhea" id="RHEA-COMP:17339"/>
        <dbReference type="Rhea" id="RHEA-COMP:17340"/>
        <dbReference type="ChEBI" id="CHEBI:33019"/>
        <dbReference type="ChEBI" id="CHEBI:61560"/>
        <dbReference type="ChEBI" id="CHEBI:173112"/>
        <dbReference type="EC" id="2.7.7.7"/>
    </reaction>
</comment>
<dbReference type="SUPFAM" id="SSF56672">
    <property type="entry name" value="DNA/RNA polymerases"/>
    <property type="match status" value="1"/>
</dbReference>
<dbReference type="InterPro" id="IPR043502">
    <property type="entry name" value="DNA/RNA_pol_sf"/>
</dbReference>
<dbReference type="CDD" id="cd03586">
    <property type="entry name" value="PolY_Pol_IV_kappa"/>
    <property type="match status" value="1"/>
</dbReference>
<dbReference type="Gene3D" id="3.30.1490.100">
    <property type="entry name" value="DNA polymerase, Y-family, little finger domain"/>
    <property type="match status" value="1"/>
</dbReference>
<comment type="caution">
    <text evidence="4">The sequence shown here is derived from an EMBL/GenBank/DDBJ whole genome shotgun (WGS) entry which is preliminary data.</text>
</comment>
<protein>
    <recommendedName>
        <fullName evidence="2">DNA polymerase IV</fullName>
        <shortName evidence="2">Pol IV</shortName>
        <ecNumber evidence="2">2.7.7.7</ecNumber>
    </recommendedName>
</protein>
<comment type="subcellular location">
    <subcellularLocation>
        <location evidence="2">Cytoplasm</location>
    </subcellularLocation>
</comment>
<comment type="function">
    <text evidence="2">Poorly processive, error-prone DNA polymerase involved in untargeted mutagenesis. Copies undamaged DNA at stalled replication forks, which arise in vivo from mismatched or misaligned primer ends. These misaligned primers can be extended by PolIV. Exhibits no 3'-5' exonuclease (proofreading) activity. May be involved in translesional synthesis, in conjunction with the beta clamp from PolIII.</text>
</comment>
<feature type="binding site" evidence="2">
    <location>
        <position position="9"/>
    </location>
    <ligand>
        <name>Mg(2+)</name>
        <dbReference type="ChEBI" id="CHEBI:18420"/>
    </ligand>
</feature>
<evidence type="ECO:0000313" key="4">
    <source>
        <dbReference type="EMBL" id="TWH78113.1"/>
    </source>
</evidence>
<keyword evidence="2" id="KW-0479">Metal-binding</keyword>
<evidence type="ECO:0000256" key="1">
    <source>
        <dbReference type="ARBA" id="ARBA00010945"/>
    </source>
</evidence>
<comment type="cofactor">
    <cofactor evidence="2">
        <name>Mg(2+)</name>
        <dbReference type="ChEBI" id="CHEBI:18420"/>
    </cofactor>
    <text evidence="2">Binds 2 magnesium ions per subunit.</text>
</comment>
<dbReference type="PANTHER" id="PTHR11076:SF33">
    <property type="entry name" value="DNA POLYMERASE KAPPA"/>
    <property type="match status" value="1"/>
</dbReference>
<dbReference type="HAMAP" id="MF_01113">
    <property type="entry name" value="DNApol_IV"/>
    <property type="match status" value="1"/>
</dbReference>
<keyword evidence="2" id="KW-0808">Transferase</keyword>
<dbReference type="Proteomes" id="UP000315343">
    <property type="component" value="Unassembled WGS sequence"/>
</dbReference>
<evidence type="ECO:0000313" key="5">
    <source>
        <dbReference type="Proteomes" id="UP000315343"/>
    </source>
</evidence>
<proteinExistence type="inferred from homology"/>
<dbReference type="GO" id="GO:0005829">
    <property type="term" value="C:cytosol"/>
    <property type="evidence" value="ECO:0007669"/>
    <property type="project" value="TreeGrafter"/>
</dbReference>
<keyword evidence="2" id="KW-0548">Nucleotidyltransferase</keyword>
<comment type="subunit">
    <text evidence="2">Monomer.</text>
</comment>
<dbReference type="PANTHER" id="PTHR11076">
    <property type="entry name" value="DNA REPAIR POLYMERASE UMUC / TRANSFERASE FAMILY MEMBER"/>
    <property type="match status" value="1"/>
</dbReference>
<comment type="similarity">
    <text evidence="1 2">Belongs to the DNA polymerase type-Y family.</text>
</comment>
<feature type="active site" evidence="2">
    <location>
        <position position="112"/>
    </location>
</feature>
<keyword evidence="2" id="KW-0963">Cytoplasm</keyword>
<keyword evidence="2" id="KW-0234">DNA repair</keyword>
<dbReference type="GO" id="GO:0006261">
    <property type="term" value="P:DNA-templated DNA replication"/>
    <property type="evidence" value="ECO:0007669"/>
    <property type="project" value="UniProtKB-UniRule"/>
</dbReference>
<reference evidence="4 5" key="1">
    <citation type="submission" date="2019-07" db="EMBL/GenBank/DDBJ databases">
        <title>Genomic Encyclopedia of Type Strains, Phase I: the one thousand microbial genomes (KMG-I) project.</title>
        <authorList>
            <person name="Kyrpides N."/>
        </authorList>
    </citation>
    <scope>NUCLEOTIDE SEQUENCE [LARGE SCALE GENOMIC DNA]</scope>
    <source>
        <strain evidence="4 5">DSM 13558</strain>
    </source>
</reference>
<dbReference type="GO" id="GO:0000287">
    <property type="term" value="F:magnesium ion binding"/>
    <property type="evidence" value="ECO:0007669"/>
    <property type="project" value="UniProtKB-UniRule"/>
</dbReference>
<name>A0A562J4W6_9FIRM</name>
<sequence length="412" mass="47079">MGQIIMHIDVNSAFLSWTAAYEQQMGIDRDIRTVPSVIGGNEQNRHGIVLAKSTPAKKFKIQTGMSLMEARQLCPNLLVIPPNYRVYVRASKTLREYLMKFTPDVQPFSIDECFLKFTDLKREEAAELAYKIKDGVKEKFGYTVNIGVSENKLLAKQAGDLEKPDKCHTIFPDEIKEKLWVLPVEDLFMVGRRTKPKLNRWGIYTIGDLAASDYNFISTMLKSHGRMIYNYAWGRDDSVFKEKSPIKSVGNSSTLKFNVDNRETAHAILLSLTEMTALRLREANMNCRVVSVSIKDKDFGYEAKQRKLMYFTDCTRDIYQNICSLFDELWDRRPIRQLGVSVSDLEFSHIKQTNIFQDELSIKNEILDKAVDKIRVKYGDEAVIRGVFANSDLSPILGGYPDDEYPGMGSIL</sequence>
<dbReference type="InterPro" id="IPR036775">
    <property type="entry name" value="DNA_pol_Y-fam_lit_finger_sf"/>
</dbReference>
<keyword evidence="2" id="KW-0227">DNA damage</keyword>
<feature type="site" description="Substrate discrimination" evidence="2">
    <location>
        <position position="14"/>
    </location>
</feature>
<dbReference type="EC" id="2.7.7.7" evidence="2"/>
<accession>A0A562J4W6</accession>
<dbReference type="Gene3D" id="1.10.150.20">
    <property type="entry name" value="5' to 3' exonuclease, C-terminal subdomain"/>
    <property type="match status" value="1"/>
</dbReference>
<feature type="binding site" evidence="2">
    <location>
        <position position="111"/>
    </location>
    <ligand>
        <name>Mg(2+)</name>
        <dbReference type="ChEBI" id="CHEBI:18420"/>
    </ligand>
</feature>
<dbReference type="PROSITE" id="PS50173">
    <property type="entry name" value="UMUC"/>
    <property type="match status" value="1"/>
</dbReference>
<dbReference type="AlphaFoldDB" id="A0A562J4W6"/>
<organism evidence="4 5">
    <name type="scientific">Sedimentibacter saalensis</name>
    <dbReference type="NCBI Taxonomy" id="130788"/>
    <lineage>
        <taxon>Bacteria</taxon>
        <taxon>Bacillati</taxon>
        <taxon>Bacillota</taxon>
        <taxon>Tissierellia</taxon>
        <taxon>Sedimentibacter</taxon>
    </lineage>
</organism>
<dbReference type="SUPFAM" id="SSF100879">
    <property type="entry name" value="Lesion bypass DNA polymerase (Y-family), little finger domain"/>
    <property type="match status" value="1"/>
</dbReference>
<dbReference type="GO" id="GO:0042276">
    <property type="term" value="P:error-prone translesion synthesis"/>
    <property type="evidence" value="ECO:0007669"/>
    <property type="project" value="TreeGrafter"/>
</dbReference>
<dbReference type="InterPro" id="IPR017961">
    <property type="entry name" value="DNA_pol_Y-fam_little_finger"/>
</dbReference>
<feature type="domain" description="UmuC" evidence="3">
    <location>
        <begin position="5"/>
        <end position="191"/>
    </location>
</feature>
<keyword evidence="2" id="KW-0515">Mutator protein</keyword>